<sequence>MHLTKTKNRGTRKQFQVMKSIVNSA</sequence>
<reference evidence="1" key="1">
    <citation type="submission" date="2014-09" db="EMBL/GenBank/DDBJ databases">
        <authorList>
            <person name="Magalhaes I.L.F."/>
            <person name="Oliveira U."/>
            <person name="Santos F.R."/>
            <person name="Vidigal T.H.D.A."/>
            <person name="Brescovit A.D."/>
            <person name="Santos A.J."/>
        </authorList>
    </citation>
    <scope>NUCLEOTIDE SEQUENCE</scope>
    <source>
        <tissue evidence="1">Shoot tissue taken approximately 20 cm above the soil surface</tissue>
    </source>
</reference>
<reference evidence="1" key="2">
    <citation type="journal article" date="2015" name="Data Brief">
        <title>Shoot transcriptome of the giant reed, Arundo donax.</title>
        <authorList>
            <person name="Barrero R.A."/>
            <person name="Guerrero F.D."/>
            <person name="Moolhuijzen P."/>
            <person name="Goolsby J.A."/>
            <person name="Tidwell J."/>
            <person name="Bellgard S.E."/>
            <person name="Bellgard M.I."/>
        </authorList>
    </citation>
    <scope>NUCLEOTIDE SEQUENCE</scope>
    <source>
        <tissue evidence="1">Shoot tissue taken approximately 20 cm above the soil surface</tissue>
    </source>
</reference>
<name>A0A0A8ZYX0_ARUDO</name>
<protein>
    <submittedName>
        <fullName evidence="1">Uncharacterized protein</fullName>
    </submittedName>
</protein>
<accession>A0A0A8ZYX0</accession>
<evidence type="ECO:0000313" key="1">
    <source>
        <dbReference type="EMBL" id="JAD42928.1"/>
    </source>
</evidence>
<dbReference type="EMBL" id="GBRH01254967">
    <property type="protein sequence ID" value="JAD42928.1"/>
    <property type="molecule type" value="Transcribed_RNA"/>
</dbReference>
<organism evidence="1">
    <name type="scientific">Arundo donax</name>
    <name type="common">Giant reed</name>
    <name type="synonym">Donax arundinaceus</name>
    <dbReference type="NCBI Taxonomy" id="35708"/>
    <lineage>
        <taxon>Eukaryota</taxon>
        <taxon>Viridiplantae</taxon>
        <taxon>Streptophyta</taxon>
        <taxon>Embryophyta</taxon>
        <taxon>Tracheophyta</taxon>
        <taxon>Spermatophyta</taxon>
        <taxon>Magnoliopsida</taxon>
        <taxon>Liliopsida</taxon>
        <taxon>Poales</taxon>
        <taxon>Poaceae</taxon>
        <taxon>PACMAD clade</taxon>
        <taxon>Arundinoideae</taxon>
        <taxon>Arundineae</taxon>
        <taxon>Arundo</taxon>
    </lineage>
</organism>
<dbReference type="AlphaFoldDB" id="A0A0A8ZYX0"/>
<proteinExistence type="predicted"/>